<proteinExistence type="inferred from homology"/>
<gene>
    <name evidence="9" type="ORF">AB0301_01860</name>
</gene>
<dbReference type="EMBL" id="JBFBMH010000002">
    <property type="protein sequence ID" value="MEW1973818.1"/>
    <property type="molecule type" value="Genomic_DNA"/>
</dbReference>
<evidence type="ECO:0000256" key="3">
    <source>
        <dbReference type="ARBA" id="ARBA00022692"/>
    </source>
</evidence>
<evidence type="ECO:0000256" key="7">
    <source>
        <dbReference type="SAM" id="Phobius"/>
    </source>
</evidence>
<keyword evidence="10" id="KW-1185">Reference proteome</keyword>
<comment type="subcellular location">
    <subcellularLocation>
        <location evidence="1">Membrane</location>
        <topology evidence="1">Multi-pass membrane protein</topology>
    </subcellularLocation>
</comment>
<dbReference type="PANTHER" id="PTHR32322">
    <property type="entry name" value="INNER MEMBRANE TRANSPORTER"/>
    <property type="match status" value="1"/>
</dbReference>
<keyword evidence="5 7" id="KW-0472">Membrane</keyword>
<evidence type="ECO:0000256" key="4">
    <source>
        <dbReference type="ARBA" id="ARBA00022989"/>
    </source>
</evidence>
<evidence type="ECO:0000256" key="1">
    <source>
        <dbReference type="ARBA" id="ARBA00004141"/>
    </source>
</evidence>
<keyword evidence="4 7" id="KW-1133">Transmembrane helix</keyword>
<evidence type="ECO:0000259" key="8">
    <source>
        <dbReference type="Pfam" id="PF00892"/>
    </source>
</evidence>
<name>A0ABV3LGD8_9MICO</name>
<comment type="similarity">
    <text evidence="2">Belongs to the EamA transporter family.</text>
</comment>
<reference evidence="9 10" key="1">
    <citation type="submission" date="2024-06" db="EMBL/GenBank/DDBJ databases">
        <title>The Natural Products Discovery Center: Release of the First 8490 Sequenced Strains for Exploring Actinobacteria Biosynthetic Diversity.</title>
        <authorList>
            <person name="Kalkreuter E."/>
            <person name="Kautsar S.A."/>
            <person name="Yang D."/>
            <person name="Bader C.D."/>
            <person name="Teijaro C.N."/>
            <person name="Fluegel L."/>
            <person name="Davis C.M."/>
            <person name="Simpson J.R."/>
            <person name="Lauterbach L."/>
            <person name="Steele A.D."/>
            <person name="Gui C."/>
            <person name="Meng S."/>
            <person name="Li G."/>
            <person name="Viehrig K."/>
            <person name="Ye F."/>
            <person name="Su P."/>
            <person name="Kiefer A.F."/>
            <person name="Nichols A."/>
            <person name="Cepeda A.J."/>
            <person name="Yan W."/>
            <person name="Fan B."/>
            <person name="Jiang Y."/>
            <person name="Adhikari A."/>
            <person name="Zheng C.-J."/>
            <person name="Schuster L."/>
            <person name="Cowan T.M."/>
            <person name="Smanski M.J."/>
            <person name="Chevrette M.G."/>
            <person name="De Carvalho L.P.S."/>
            <person name="Shen B."/>
        </authorList>
    </citation>
    <scope>NUCLEOTIDE SEQUENCE [LARGE SCALE GENOMIC DNA]</scope>
    <source>
        <strain evidence="9 10">NPDC077434</strain>
    </source>
</reference>
<dbReference type="PANTHER" id="PTHR32322:SF2">
    <property type="entry name" value="EAMA DOMAIN-CONTAINING PROTEIN"/>
    <property type="match status" value="1"/>
</dbReference>
<dbReference type="Pfam" id="PF00892">
    <property type="entry name" value="EamA"/>
    <property type="match status" value="2"/>
</dbReference>
<comment type="caution">
    <text evidence="9">The sequence shown here is derived from an EMBL/GenBank/DDBJ whole genome shotgun (WGS) entry which is preliminary data.</text>
</comment>
<evidence type="ECO:0000313" key="9">
    <source>
        <dbReference type="EMBL" id="MEW1973818.1"/>
    </source>
</evidence>
<feature type="domain" description="EamA" evidence="8">
    <location>
        <begin position="163"/>
        <end position="304"/>
    </location>
</feature>
<accession>A0ABV3LGD8</accession>
<feature type="transmembrane region" description="Helical" evidence="7">
    <location>
        <begin position="106"/>
        <end position="125"/>
    </location>
</feature>
<evidence type="ECO:0000256" key="6">
    <source>
        <dbReference type="SAM" id="MobiDB-lite"/>
    </source>
</evidence>
<evidence type="ECO:0000256" key="5">
    <source>
        <dbReference type="ARBA" id="ARBA00023136"/>
    </source>
</evidence>
<dbReference type="SUPFAM" id="SSF103481">
    <property type="entry name" value="Multidrug resistance efflux transporter EmrE"/>
    <property type="match status" value="2"/>
</dbReference>
<dbReference type="InterPro" id="IPR000620">
    <property type="entry name" value="EamA_dom"/>
</dbReference>
<feature type="transmembrane region" description="Helical" evidence="7">
    <location>
        <begin position="51"/>
        <end position="68"/>
    </location>
</feature>
<feature type="transmembrane region" description="Helical" evidence="7">
    <location>
        <begin position="161"/>
        <end position="180"/>
    </location>
</feature>
<feature type="transmembrane region" description="Helical" evidence="7">
    <location>
        <begin position="230"/>
        <end position="250"/>
    </location>
</feature>
<keyword evidence="3 7" id="KW-0812">Transmembrane</keyword>
<feature type="transmembrane region" description="Helical" evidence="7">
    <location>
        <begin position="137"/>
        <end position="155"/>
    </location>
</feature>
<protein>
    <submittedName>
        <fullName evidence="9">EamA family transporter</fullName>
    </submittedName>
</protein>
<dbReference type="InterPro" id="IPR050638">
    <property type="entry name" value="AA-Vitamin_Transporters"/>
</dbReference>
<feature type="transmembrane region" description="Helical" evidence="7">
    <location>
        <begin position="80"/>
        <end position="100"/>
    </location>
</feature>
<organism evidence="9 10">
    <name type="scientific">Microbacterium profundi</name>
    <dbReference type="NCBI Taxonomy" id="450380"/>
    <lineage>
        <taxon>Bacteria</taxon>
        <taxon>Bacillati</taxon>
        <taxon>Actinomycetota</taxon>
        <taxon>Actinomycetes</taxon>
        <taxon>Micrococcales</taxon>
        <taxon>Microbacteriaceae</taxon>
        <taxon>Microbacterium</taxon>
    </lineage>
</organism>
<feature type="transmembrane region" description="Helical" evidence="7">
    <location>
        <begin position="262"/>
        <end position="282"/>
    </location>
</feature>
<feature type="domain" description="EamA" evidence="8">
    <location>
        <begin position="16"/>
        <end position="151"/>
    </location>
</feature>
<evidence type="ECO:0000313" key="10">
    <source>
        <dbReference type="Proteomes" id="UP001553715"/>
    </source>
</evidence>
<sequence>MSTLVDDSRVRSGLRLGLPLAIGAAFAFGMSGAWARGLIDAGWTPGAAVTVRIWVAALVLLIPTVIALRGRWRLMQRNAGVIAAYGLLAVTATQLFYFQAVAVMDVGLALLIEYTAPIAVVLWLWMRRGEKPTGRSILGALIAFVGLILMLDVLSGRSVDIGGVLWAFGAMVGAAAYFILSAKSDTGLPPLVLAGAGLFVGAIGLTAAGLIGILPIAWNTDDVTYRFETVPWFVPVLAIGIIATALAYVLGIASTRLLGSRLASFIALAEVLAALLFGWLLLDQLPNLLQGLGAALVLAGVVVVKLGEPAAAQSGDPALATPGEQFVDALEVEGTSDETGRAGARTGPDPSNGP</sequence>
<evidence type="ECO:0000256" key="2">
    <source>
        <dbReference type="ARBA" id="ARBA00007362"/>
    </source>
</evidence>
<dbReference type="Proteomes" id="UP001553715">
    <property type="component" value="Unassembled WGS sequence"/>
</dbReference>
<dbReference type="RefSeq" id="WP_084595723.1">
    <property type="nucleotide sequence ID" value="NZ_JAJVKR010000011.1"/>
</dbReference>
<feature type="region of interest" description="Disordered" evidence="6">
    <location>
        <begin position="330"/>
        <end position="354"/>
    </location>
</feature>
<feature type="transmembrane region" description="Helical" evidence="7">
    <location>
        <begin position="192"/>
        <end position="218"/>
    </location>
</feature>
<dbReference type="InterPro" id="IPR037185">
    <property type="entry name" value="EmrE-like"/>
</dbReference>